<dbReference type="Proteomes" id="UP000630445">
    <property type="component" value="Unassembled WGS sequence"/>
</dbReference>
<keyword evidence="4" id="KW-1185">Reference proteome</keyword>
<evidence type="ECO:0000313" key="5">
    <source>
        <dbReference type="Proteomes" id="UP000662466"/>
    </source>
</evidence>
<dbReference type="Proteomes" id="UP000662466">
    <property type="component" value="Unassembled WGS sequence"/>
</dbReference>
<dbReference type="EMBL" id="JACBAF010001938">
    <property type="protein sequence ID" value="KAF7171310.1"/>
    <property type="molecule type" value="Genomic_DNA"/>
</dbReference>
<proteinExistence type="predicted"/>
<accession>A0A8H6UYX3</accession>
<protein>
    <submittedName>
        <fullName evidence="3">Uncharacterized protein</fullName>
    </submittedName>
</protein>
<feature type="compositionally biased region" description="Basic residues" evidence="1">
    <location>
        <begin position="272"/>
        <end position="283"/>
    </location>
</feature>
<feature type="region of interest" description="Disordered" evidence="1">
    <location>
        <begin position="395"/>
        <end position="419"/>
    </location>
</feature>
<feature type="region of interest" description="Disordered" evidence="1">
    <location>
        <begin position="161"/>
        <end position="208"/>
    </location>
</feature>
<comment type="caution">
    <text evidence="3">The sequence shown here is derived from an EMBL/GenBank/DDBJ whole genome shotgun (WGS) entry which is preliminary data.</text>
</comment>
<dbReference type="InterPro" id="IPR046670">
    <property type="entry name" value="DUF6540"/>
</dbReference>
<sequence length="419" mass="46319">MVKTEQLWPLAKCQIPIPLITLLPLLLPLPVHQVVEELLLLLVPQPPAIAEQGPPGAFLLELIIYNGHPFMDHWAYWVRSHTNKETGVKIHATGNVRNGFEFEIKRNTNFGTTEIPPTKSIPLQWVDGKYFDAEAMFNNGQYKMDDEPVCEFEASVHKIKAPGKSLNTTSDTEHGKGKRKLSHIEEDVAPSEGGSTSTPPATDDKESESILDNEIDDHEIEVIGDDDIIVSPGDIDEEDFVSEVKTEATILGPTTVADGKSAVGPHCCGPKRQFRPSNRHAQTHQRTTVRPGHESEEEGKTLEEIAAKEAAVYDFHAPSDRDSEDGWLGAMQFSIAQQELSSSTTSRIPLMSKTFRRSFSRRAALLISSISHSTGESNHIHRIPPHRLLAYQKVGIGGQKGKRGTQSKQHGSTDSAQRQ</sequence>
<dbReference type="OrthoDB" id="2999773at2759"/>
<evidence type="ECO:0000313" key="2">
    <source>
        <dbReference type="EMBL" id="KAF7133917.1"/>
    </source>
</evidence>
<evidence type="ECO:0000256" key="1">
    <source>
        <dbReference type="SAM" id="MobiDB-lite"/>
    </source>
</evidence>
<dbReference type="AlphaFoldDB" id="A0A8H6UYX3"/>
<gene>
    <name evidence="2" type="ORF">CNMCM5793_005383</name>
    <name evidence="3" type="ORF">CNMCM6106_005743</name>
</gene>
<feature type="region of interest" description="Disordered" evidence="1">
    <location>
        <begin position="270"/>
        <end position="299"/>
    </location>
</feature>
<evidence type="ECO:0000313" key="3">
    <source>
        <dbReference type="EMBL" id="KAF7171310.1"/>
    </source>
</evidence>
<dbReference type="EMBL" id="JACBAD010001796">
    <property type="protein sequence ID" value="KAF7133917.1"/>
    <property type="molecule type" value="Genomic_DNA"/>
</dbReference>
<name>A0A8H6UYX3_9EURO</name>
<dbReference type="Pfam" id="PF20174">
    <property type="entry name" value="DUF6540"/>
    <property type="match status" value="1"/>
</dbReference>
<reference evidence="3" key="1">
    <citation type="submission" date="2020-06" db="EMBL/GenBank/DDBJ databases">
        <title>Draft genome sequences of strains closely related to Aspergillus parafelis and Aspergillus hiratsukae.</title>
        <authorList>
            <person name="Dos Santos R.A.C."/>
            <person name="Rivero-Menendez O."/>
            <person name="Steenwyk J.L."/>
            <person name="Mead M.E."/>
            <person name="Goldman G.H."/>
            <person name="Alastruey-Izquierdo A."/>
            <person name="Rokas A."/>
        </authorList>
    </citation>
    <scope>NUCLEOTIDE SEQUENCE</scope>
    <source>
        <strain evidence="2">CNM-CM5793</strain>
        <strain evidence="3">CNM-CM6106</strain>
    </source>
</reference>
<feature type="compositionally biased region" description="Polar residues" evidence="1">
    <location>
        <begin position="406"/>
        <end position="419"/>
    </location>
</feature>
<organism evidence="3 5">
    <name type="scientific">Aspergillus hiratsukae</name>
    <dbReference type="NCBI Taxonomy" id="1194566"/>
    <lineage>
        <taxon>Eukaryota</taxon>
        <taxon>Fungi</taxon>
        <taxon>Dikarya</taxon>
        <taxon>Ascomycota</taxon>
        <taxon>Pezizomycotina</taxon>
        <taxon>Eurotiomycetes</taxon>
        <taxon>Eurotiomycetidae</taxon>
        <taxon>Eurotiales</taxon>
        <taxon>Aspergillaceae</taxon>
        <taxon>Aspergillus</taxon>
        <taxon>Aspergillus subgen. Fumigati</taxon>
    </lineage>
</organism>
<evidence type="ECO:0000313" key="4">
    <source>
        <dbReference type="Proteomes" id="UP000630445"/>
    </source>
</evidence>